<keyword evidence="8" id="KW-0067">ATP-binding</keyword>
<comment type="pathway">
    <text evidence="1">Carbohydrate degradation; glycolysis; pyruvate from D-glyceraldehyde 3-phosphate: step 5/5.</text>
</comment>
<proteinExistence type="inferred from homology"/>
<organism evidence="13 14">
    <name type="scientific">Flavilitoribacter nigricans (strain ATCC 23147 / DSM 23189 / NBRC 102662 / NCIMB 1420 / SS-2)</name>
    <name type="common">Lewinella nigricans</name>
    <dbReference type="NCBI Taxonomy" id="1122177"/>
    <lineage>
        <taxon>Bacteria</taxon>
        <taxon>Pseudomonadati</taxon>
        <taxon>Bacteroidota</taxon>
        <taxon>Saprospiria</taxon>
        <taxon>Saprospirales</taxon>
        <taxon>Lewinellaceae</taxon>
        <taxon>Flavilitoribacter</taxon>
    </lineage>
</organism>
<dbReference type="PANTHER" id="PTHR11817">
    <property type="entry name" value="PYRUVATE KINASE"/>
    <property type="match status" value="1"/>
</dbReference>
<evidence type="ECO:0000313" key="13">
    <source>
        <dbReference type="EMBL" id="PHN05546.1"/>
    </source>
</evidence>
<name>A0A2D0NAX5_FLAN2</name>
<sequence length="522" mass="58760">MLHMTQEQNVRALIRKLLRVRKDIIEKEIAVTERLGDLNENHRHSASNLVRYLALRTFNLRNIQPELSNLGISSIGTSERYTLTNLDNILHLLHLLVGEKYYGEKLNYQHRTTVFSSWDRLQRNAVSLFGQTSKHTPHIMVTMPSDAAEHAELVERLLNEGMTVARINCGHDDEEVWLAIIDLVRTTAARLNKSCKIYMDLAGPKIRTGPVAVIQKKKKKKNKKPVDYLSLHIGDPLRLYRTPLMGMDAVYDDQGNLLQPARIALSLPAIFDDLGIGDAIWFDDGKIGAVVHSLHEDYALLKITHAGIKGGRLRAEKGINLPGTHLNLPSLTDDDLAALPFVAAHADIVGYSFVRHPEDVHTLRRHLISLGREDIGLVLKIENRTAFKNLPNLLLAGMQHASLGVMLARGDLAIEVGWERISEVQEQILWICEAAHVPIIWATQVLESLAKRGTASRAEITDAAMSNRAECVMLNKGPFIVAAVQMLGDILNRMYAHQWKKKETLRKLQVAKDFFRQELVDL</sequence>
<keyword evidence="14" id="KW-1185">Reference proteome</keyword>
<dbReference type="GO" id="GO:0000287">
    <property type="term" value="F:magnesium ion binding"/>
    <property type="evidence" value="ECO:0007669"/>
    <property type="project" value="InterPro"/>
</dbReference>
<dbReference type="InterPro" id="IPR015813">
    <property type="entry name" value="Pyrv/PenolPyrv_kinase-like_dom"/>
</dbReference>
<keyword evidence="9" id="KW-0460">Magnesium</keyword>
<evidence type="ECO:0000256" key="5">
    <source>
        <dbReference type="ARBA" id="ARBA00022723"/>
    </source>
</evidence>
<evidence type="ECO:0000256" key="8">
    <source>
        <dbReference type="ARBA" id="ARBA00022840"/>
    </source>
</evidence>
<dbReference type="Pfam" id="PF00224">
    <property type="entry name" value="PK"/>
    <property type="match status" value="1"/>
</dbReference>
<dbReference type="InterPro" id="IPR011037">
    <property type="entry name" value="Pyrv_Knase-like_insert_dom_sf"/>
</dbReference>
<dbReference type="InterPro" id="IPR040442">
    <property type="entry name" value="Pyrv_kinase-like_dom_sf"/>
</dbReference>
<evidence type="ECO:0000256" key="7">
    <source>
        <dbReference type="ARBA" id="ARBA00022777"/>
    </source>
</evidence>
<dbReference type="GO" id="GO:0005524">
    <property type="term" value="F:ATP binding"/>
    <property type="evidence" value="ECO:0007669"/>
    <property type="project" value="UniProtKB-KW"/>
</dbReference>
<gene>
    <name evidence="13" type="ORF">CRP01_16265</name>
</gene>
<reference evidence="13 14" key="1">
    <citation type="submission" date="2017-10" db="EMBL/GenBank/DDBJ databases">
        <title>The draft genome sequence of Lewinella nigricans NBRC 102662.</title>
        <authorList>
            <person name="Wang K."/>
        </authorList>
    </citation>
    <scope>NUCLEOTIDE SEQUENCE [LARGE SCALE GENOMIC DNA]</scope>
    <source>
        <strain evidence="13 14">NBRC 102662</strain>
    </source>
</reference>
<dbReference type="GO" id="GO:0004743">
    <property type="term" value="F:pyruvate kinase activity"/>
    <property type="evidence" value="ECO:0007669"/>
    <property type="project" value="UniProtKB-EC"/>
</dbReference>
<keyword evidence="10" id="KW-0324">Glycolysis</keyword>
<evidence type="ECO:0000256" key="3">
    <source>
        <dbReference type="ARBA" id="ARBA00012142"/>
    </source>
</evidence>
<dbReference type="Proteomes" id="UP000223913">
    <property type="component" value="Unassembled WGS sequence"/>
</dbReference>
<evidence type="ECO:0000313" key="14">
    <source>
        <dbReference type="Proteomes" id="UP000223913"/>
    </source>
</evidence>
<dbReference type="OrthoDB" id="9812123at2"/>
<keyword evidence="4" id="KW-0808">Transferase</keyword>
<evidence type="ECO:0000256" key="2">
    <source>
        <dbReference type="ARBA" id="ARBA00008663"/>
    </source>
</evidence>
<evidence type="ECO:0000256" key="4">
    <source>
        <dbReference type="ARBA" id="ARBA00022679"/>
    </source>
</evidence>
<feature type="domain" description="Pyruvate kinase barrel" evidence="12">
    <location>
        <begin position="139"/>
        <end position="475"/>
    </location>
</feature>
<keyword evidence="7 13" id="KW-0418">Kinase</keyword>
<comment type="similarity">
    <text evidence="2">Belongs to the pyruvate kinase family.</text>
</comment>
<keyword evidence="6" id="KW-0547">Nucleotide-binding</keyword>
<dbReference type="SUPFAM" id="SSF50800">
    <property type="entry name" value="PK beta-barrel domain-like"/>
    <property type="match status" value="1"/>
</dbReference>
<dbReference type="UniPathway" id="UPA00109">
    <property type="reaction ID" value="UER00188"/>
</dbReference>
<evidence type="ECO:0000256" key="9">
    <source>
        <dbReference type="ARBA" id="ARBA00022842"/>
    </source>
</evidence>
<keyword evidence="11 13" id="KW-0670">Pyruvate</keyword>
<evidence type="ECO:0000256" key="10">
    <source>
        <dbReference type="ARBA" id="ARBA00023152"/>
    </source>
</evidence>
<dbReference type="Gene3D" id="2.40.33.10">
    <property type="entry name" value="PK beta-barrel domain-like"/>
    <property type="match status" value="1"/>
</dbReference>
<evidence type="ECO:0000256" key="11">
    <source>
        <dbReference type="ARBA" id="ARBA00023317"/>
    </source>
</evidence>
<dbReference type="InterPro" id="IPR015793">
    <property type="entry name" value="Pyrv_Knase_brl"/>
</dbReference>
<keyword evidence="5" id="KW-0479">Metal-binding</keyword>
<dbReference type="EC" id="2.7.1.40" evidence="3"/>
<evidence type="ECO:0000256" key="1">
    <source>
        <dbReference type="ARBA" id="ARBA00004997"/>
    </source>
</evidence>
<dbReference type="InterPro" id="IPR015806">
    <property type="entry name" value="Pyrv_Knase_insert_dom_sf"/>
</dbReference>
<protein>
    <recommendedName>
        <fullName evidence="3">pyruvate kinase</fullName>
        <ecNumber evidence="3">2.7.1.40</ecNumber>
    </recommendedName>
</protein>
<evidence type="ECO:0000256" key="6">
    <source>
        <dbReference type="ARBA" id="ARBA00022741"/>
    </source>
</evidence>
<dbReference type="InterPro" id="IPR001697">
    <property type="entry name" value="Pyr_Knase"/>
</dbReference>
<accession>A0A2D0NAX5</accession>
<evidence type="ECO:0000259" key="12">
    <source>
        <dbReference type="Pfam" id="PF00224"/>
    </source>
</evidence>
<dbReference type="GO" id="GO:0030955">
    <property type="term" value="F:potassium ion binding"/>
    <property type="evidence" value="ECO:0007669"/>
    <property type="project" value="InterPro"/>
</dbReference>
<comment type="caution">
    <text evidence="13">The sequence shown here is derived from an EMBL/GenBank/DDBJ whole genome shotgun (WGS) entry which is preliminary data.</text>
</comment>
<dbReference type="Gene3D" id="3.20.20.60">
    <property type="entry name" value="Phosphoenolpyruvate-binding domains"/>
    <property type="match status" value="1"/>
</dbReference>
<dbReference type="AlphaFoldDB" id="A0A2D0NAX5"/>
<dbReference type="GO" id="GO:0016301">
    <property type="term" value="F:kinase activity"/>
    <property type="evidence" value="ECO:0007669"/>
    <property type="project" value="UniProtKB-KW"/>
</dbReference>
<dbReference type="SUPFAM" id="SSF51621">
    <property type="entry name" value="Phosphoenolpyruvate/pyruvate domain"/>
    <property type="match status" value="1"/>
</dbReference>
<dbReference type="EMBL" id="PDUD01000021">
    <property type="protein sequence ID" value="PHN05546.1"/>
    <property type="molecule type" value="Genomic_DNA"/>
</dbReference>